<comment type="caution">
    <text evidence="2">The sequence shown here is derived from an EMBL/GenBank/DDBJ whole genome shotgun (WGS) entry which is preliminary data.</text>
</comment>
<accession>A0ABT5Y0T9</accession>
<protein>
    <submittedName>
        <fullName evidence="2">Uncharacterized protein</fullName>
    </submittedName>
</protein>
<evidence type="ECO:0000313" key="3">
    <source>
        <dbReference type="Proteomes" id="UP001221366"/>
    </source>
</evidence>
<name>A0ABT5Y0T9_9FLAO</name>
<reference evidence="2 3" key="1">
    <citation type="submission" date="2023-03" db="EMBL/GenBank/DDBJ databases">
        <title>Muricauda XX sp. nov. and Muricauda XXX sp. nov., two novel species isolated from Okinawa Trough.</title>
        <authorList>
            <person name="Cao W."/>
            <person name="Deng X."/>
        </authorList>
    </citation>
    <scope>NUCLEOTIDE SEQUENCE [LARGE SCALE GENOMIC DNA]</scope>
    <source>
        <strain evidence="2 3">334s03</strain>
    </source>
</reference>
<organism evidence="2 3">
    <name type="scientific">Flagellimonas yonaguniensis</name>
    <dbReference type="NCBI Taxonomy" id="3031325"/>
    <lineage>
        <taxon>Bacteria</taxon>
        <taxon>Pseudomonadati</taxon>
        <taxon>Bacteroidota</taxon>
        <taxon>Flavobacteriia</taxon>
        <taxon>Flavobacteriales</taxon>
        <taxon>Flavobacteriaceae</taxon>
        <taxon>Flagellimonas</taxon>
    </lineage>
</organism>
<evidence type="ECO:0000256" key="1">
    <source>
        <dbReference type="SAM" id="Coils"/>
    </source>
</evidence>
<gene>
    <name evidence="2" type="ORF">PY092_12360</name>
</gene>
<keyword evidence="3" id="KW-1185">Reference proteome</keyword>
<dbReference type="RefSeq" id="WP_275616117.1">
    <property type="nucleotide sequence ID" value="NZ_JARFVB010000007.1"/>
</dbReference>
<dbReference type="EMBL" id="JARFVB010000007">
    <property type="protein sequence ID" value="MDF0716946.1"/>
    <property type="molecule type" value="Genomic_DNA"/>
</dbReference>
<sequence>MIEFIIAYDERDLELGTYFQKCRDELHTLIQNLPNFSHTANDVPANRCNMAYLEINLGKLRDMPFIIAAYTHGNSKQLVVNGTRFIDTDEDNSYFQNSFFYTNSCSSGIKLGPNLIDNNCSAFIGFDSDVDALLGDYYEDLSIKCDNYGITAFLSQEITAIQAYDQMRDNYTNEIQKLQNSMDILRAGILINARESLVFHGNKELTKTDLEISEISEEE</sequence>
<evidence type="ECO:0000313" key="2">
    <source>
        <dbReference type="EMBL" id="MDF0716946.1"/>
    </source>
</evidence>
<dbReference type="Proteomes" id="UP001221366">
    <property type="component" value="Unassembled WGS sequence"/>
</dbReference>
<proteinExistence type="predicted"/>
<keyword evidence="1" id="KW-0175">Coiled coil</keyword>
<feature type="coiled-coil region" evidence="1">
    <location>
        <begin position="161"/>
        <end position="188"/>
    </location>
</feature>